<name>A0ABM5V312_9BURK</name>
<evidence type="ECO:0000256" key="3">
    <source>
        <dbReference type="ARBA" id="ARBA00005183"/>
    </source>
</evidence>
<dbReference type="InterPro" id="IPR034598">
    <property type="entry name" value="GlucD-like"/>
</dbReference>
<comment type="catalytic activity">
    <reaction evidence="1">
        <text>D-glucarate = 5-dehydro-4-deoxy-D-glucarate + H2O</text>
        <dbReference type="Rhea" id="RHEA:14573"/>
        <dbReference type="ChEBI" id="CHEBI:15377"/>
        <dbReference type="ChEBI" id="CHEBI:30612"/>
        <dbReference type="ChEBI" id="CHEBI:42819"/>
        <dbReference type="EC" id="4.2.1.40"/>
    </reaction>
</comment>
<dbReference type="InterPro" id="IPR013341">
    <property type="entry name" value="Mandelate_racemase_N_dom"/>
</dbReference>
<evidence type="ECO:0000256" key="2">
    <source>
        <dbReference type="ARBA" id="ARBA00001946"/>
    </source>
</evidence>
<feature type="domain" description="Mandelate racemase/muconate lactonizing enzyme C-terminal" evidence="9">
    <location>
        <begin position="171"/>
        <end position="265"/>
    </location>
</feature>
<evidence type="ECO:0000256" key="5">
    <source>
        <dbReference type="ARBA" id="ARBA00011973"/>
    </source>
</evidence>
<organism evidence="10 11">
    <name type="scientific">Herbaspirillum hiltneri N3</name>
    <dbReference type="NCBI Taxonomy" id="1262470"/>
    <lineage>
        <taxon>Bacteria</taxon>
        <taxon>Pseudomonadati</taxon>
        <taxon>Pseudomonadota</taxon>
        <taxon>Betaproteobacteria</taxon>
        <taxon>Burkholderiales</taxon>
        <taxon>Oxalobacteraceae</taxon>
        <taxon>Herbaspirillum</taxon>
    </lineage>
</organism>
<dbReference type="CDD" id="cd03323">
    <property type="entry name" value="D-glucarate_dehydratase"/>
    <property type="match status" value="1"/>
</dbReference>
<dbReference type="InterPro" id="IPR013342">
    <property type="entry name" value="Mandelate_racemase_C"/>
</dbReference>
<dbReference type="EMBL" id="CP011409">
    <property type="protein sequence ID" value="AKZ63993.1"/>
    <property type="molecule type" value="Genomic_DNA"/>
</dbReference>
<evidence type="ECO:0000313" key="11">
    <source>
        <dbReference type="Proteomes" id="UP000063429"/>
    </source>
</evidence>
<comment type="cofactor">
    <cofactor evidence="2">
        <name>Mg(2+)</name>
        <dbReference type="ChEBI" id="CHEBI:18420"/>
    </cofactor>
</comment>
<comment type="pathway">
    <text evidence="3">Carbohydrate acid metabolism; D-glucarate degradation; 2,5-dioxopentanoate from D-glucarate: step 1/2.</text>
</comment>
<evidence type="ECO:0000259" key="9">
    <source>
        <dbReference type="SMART" id="SM00922"/>
    </source>
</evidence>
<evidence type="ECO:0000256" key="4">
    <source>
        <dbReference type="ARBA" id="ARBA00009938"/>
    </source>
</evidence>
<dbReference type="SMART" id="SM00922">
    <property type="entry name" value="MR_MLE"/>
    <property type="match status" value="1"/>
</dbReference>
<dbReference type="SFLD" id="SFLDG00055">
    <property type="entry name" value="glucarate_dehydratase"/>
    <property type="match status" value="1"/>
</dbReference>
<dbReference type="Proteomes" id="UP000063429">
    <property type="component" value="Chromosome"/>
</dbReference>
<dbReference type="InterPro" id="IPR034593">
    <property type="entry name" value="DgoD-like"/>
</dbReference>
<reference evidence="11" key="1">
    <citation type="journal article" date="2015" name="Genome Announc.">
        <title>Complete Genome Sequence of Herbaspirillum hiltneri N3 (DSM 17495), Isolated from Surface-Sterilized Wheat Roots.</title>
        <authorList>
            <person name="Guizelini D."/>
            <person name="Saizaki P.M."/>
            <person name="Coimbra N.A."/>
            <person name="Weiss V.A."/>
            <person name="Faoro H."/>
            <person name="Sfeir M.Z."/>
            <person name="Baura V.A."/>
            <person name="Monteiro R.A."/>
            <person name="Chubatsu L.S."/>
            <person name="Souza E.M."/>
            <person name="Cruz L.M."/>
            <person name="Pedrosa F.O."/>
            <person name="Raittz R.T."/>
            <person name="Marchaukoski J.N."/>
            <person name="Steffens M.B."/>
        </authorList>
    </citation>
    <scope>NUCLEOTIDE SEQUENCE [LARGE SCALE GENOMIC DNA]</scope>
    <source>
        <strain evidence="11">N3</strain>
    </source>
</reference>
<protein>
    <recommendedName>
        <fullName evidence="5">glucarate dehydratase</fullName>
        <ecNumber evidence="5">4.2.1.40</ecNumber>
    </recommendedName>
</protein>
<keyword evidence="7" id="KW-0460">Magnesium</keyword>
<dbReference type="SFLD" id="SFLDS00001">
    <property type="entry name" value="Enolase"/>
    <property type="match status" value="1"/>
</dbReference>
<dbReference type="InterPro" id="IPR029065">
    <property type="entry name" value="Enolase_C-like"/>
</dbReference>
<dbReference type="EC" id="4.2.1.40" evidence="5"/>
<gene>
    <name evidence="10" type="ORF">F506_16195</name>
</gene>
<comment type="similarity">
    <text evidence="4">Belongs to the mandelate racemase/muconate lactonizing enzyme family. GlucD subfamily.</text>
</comment>
<keyword evidence="8" id="KW-0456">Lyase</keyword>
<keyword evidence="11" id="KW-1185">Reference proteome</keyword>
<keyword evidence="6" id="KW-0479">Metal-binding</keyword>
<evidence type="ECO:0000313" key="10">
    <source>
        <dbReference type="EMBL" id="AKZ63993.1"/>
    </source>
</evidence>
<dbReference type="Pfam" id="PF13378">
    <property type="entry name" value="MR_MLE_C"/>
    <property type="match status" value="1"/>
</dbReference>
<dbReference type="SUPFAM" id="SSF51604">
    <property type="entry name" value="Enolase C-terminal domain-like"/>
    <property type="match status" value="1"/>
</dbReference>
<dbReference type="InterPro" id="IPR036849">
    <property type="entry name" value="Enolase-like_C_sf"/>
</dbReference>
<dbReference type="SUPFAM" id="SSF54826">
    <property type="entry name" value="Enolase N-terminal domain-like"/>
    <property type="match status" value="1"/>
</dbReference>
<evidence type="ECO:0000256" key="6">
    <source>
        <dbReference type="ARBA" id="ARBA00022723"/>
    </source>
</evidence>
<evidence type="ECO:0000256" key="1">
    <source>
        <dbReference type="ARBA" id="ARBA00001426"/>
    </source>
</evidence>
<evidence type="ECO:0000256" key="7">
    <source>
        <dbReference type="ARBA" id="ARBA00022842"/>
    </source>
</evidence>
<dbReference type="Pfam" id="PF02746">
    <property type="entry name" value="MR_MLE_N"/>
    <property type="match status" value="1"/>
</dbReference>
<dbReference type="PANTHER" id="PTHR48080:SF4">
    <property type="entry name" value="GLUCARATE DEHYDRATASE"/>
    <property type="match status" value="1"/>
</dbReference>
<dbReference type="InterPro" id="IPR029017">
    <property type="entry name" value="Enolase-like_N"/>
</dbReference>
<evidence type="ECO:0000256" key="8">
    <source>
        <dbReference type="ARBA" id="ARBA00023239"/>
    </source>
</evidence>
<proteinExistence type="inferred from homology"/>
<dbReference type="Gene3D" id="3.30.390.10">
    <property type="entry name" value="Enolase-like, N-terminal domain"/>
    <property type="match status" value="1"/>
</dbReference>
<accession>A0ABM5V312</accession>
<dbReference type="Gene3D" id="3.20.20.120">
    <property type="entry name" value="Enolase-like C-terminal domain"/>
    <property type="match status" value="1"/>
</dbReference>
<dbReference type="PANTHER" id="PTHR48080">
    <property type="entry name" value="D-GALACTONATE DEHYDRATASE-RELATED"/>
    <property type="match status" value="1"/>
</dbReference>
<dbReference type="RefSeq" id="WP_053199091.1">
    <property type="nucleotide sequence ID" value="NZ_CP011409.1"/>
</dbReference>
<sequence length="424" mass="46463">MKITRVTVTPIAFKDAPLLNASGIHEPYALRSIIEVETDNGHFGLGESYGDAAALAVLDKVKTQLIGLDPFNLNRLRAIVKSTVAGMAPAGNSGAELAPGSHASKAVSNAYSAFEVALLDAQARYLNVPLVDLLGGAVRTEIPFSAYLFFKYAEHIDSPYEPDSWGEALSEEQIVAQARRMIDENGFKSIKLKAGALDPEHEVACIKALKKAFPDAPLRIDPNGNWSLETAVRMAELLGDDLQYYEDPTPGLEGMAELHRRTGLPLATNMVVTDFDEFRRSVAQNSVQIVLADHHYWGGLRDTQMLALMCDTFGLGVSMHSNSHLGISLMAMSHVAAAVPNLSYACDTHYPWQEADEEVIKGGKLSIRNGCVGITRAPGLGVELDRDQLAKLHDLYLSCGIRSRDDVRQMRKYKPDWKTVKPRF</sequence>